<organism evidence="1">
    <name type="scientific">Rhizophora mucronata</name>
    <name type="common">Asiatic mangrove</name>
    <dbReference type="NCBI Taxonomy" id="61149"/>
    <lineage>
        <taxon>Eukaryota</taxon>
        <taxon>Viridiplantae</taxon>
        <taxon>Streptophyta</taxon>
        <taxon>Embryophyta</taxon>
        <taxon>Tracheophyta</taxon>
        <taxon>Spermatophyta</taxon>
        <taxon>Magnoliopsida</taxon>
        <taxon>eudicotyledons</taxon>
        <taxon>Gunneridae</taxon>
        <taxon>Pentapetalae</taxon>
        <taxon>rosids</taxon>
        <taxon>fabids</taxon>
        <taxon>Malpighiales</taxon>
        <taxon>Rhizophoraceae</taxon>
        <taxon>Rhizophora</taxon>
    </lineage>
</organism>
<dbReference type="EMBL" id="GGEC01078284">
    <property type="protein sequence ID" value="MBX58768.1"/>
    <property type="molecule type" value="Transcribed_RNA"/>
</dbReference>
<dbReference type="AlphaFoldDB" id="A0A2P2PVK2"/>
<proteinExistence type="predicted"/>
<accession>A0A2P2PVK2</accession>
<reference evidence="1" key="1">
    <citation type="submission" date="2018-02" db="EMBL/GenBank/DDBJ databases">
        <title>Rhizophora mucronata_Transcriptome.</title>
        <authorList>
            <person name="Meera S.P."/>
            <person name="Sreeshan A."/>
            <person name="Augustine A."/>
        </authorList>
    </citation>
    <scope>NUCLEOTIDE SEQUENCE</scope>
    <source>
        <tissue evidence="1">Leaf</tissue>
    </source>
</reference>
<sequence length="22" mass="2548">MSPSIRFRSKLIIVIQSGLWIC</sequence>
<protein>
    <submittedName>
        <fullName evidence="1">Uncharacterized protein</fullName>
    </submittedName>
</protein>
<name>A0A2P2PVK2_RHIMU</name>
<evidence type="ECO:0000313" key="1">
    <source>
        <dbReference type="EMBL" id="MBX58768.1"/>
    </source>
</evidence>